<dbReference type="OrthoDB" id="6916965at2759"/>
<proteinExistence type="predicted"/>
<evidence type="ECO:0000313" key="2">
    <source>
        <dbReference type="Proteomes" id="UP000299102"/>
    </source>
</evidence>
<dbReference type="EMBL" id="BGZK01000707">
    <property type="protein sequence ID" value="GBP57048.1"/>
    <property type="molecule type" value="Genomic_DNA"/>
</dbReference>
<keyword evidence="2" id="KW-1185">Reference proteome</keyword>
<gene>
    <name evidence="1" type="ORF">EVAR_45803_1</name>
</gene>
<name>A0A4C1WZX0_EUMVA</name>
<reference evidence="1 2" key="1">
    <citation type="journal article" date="2019" name="Commun. Biol.">
        <title>The bagworm genome reveals a unique fibroin gene that provides high tensile strength.</title>
        <authorList>
            <person name="Kono N."/>
            <person name="Nakamura H."/>
            <person name="Ohtoshi R."/>
            <person name="Tomita M."/>
            <person name="Numata K."/>
            <person name="Arakawa K."/>
        </authorList>
    </citation>
    <scope>NUCLEOTIDE SEQUENCE [LARGE SCALE GENOMIC DNA]</scope>
</reference>
<organism evidence="1 2">
    <name type="scientific">Eumeta variegata</name>
    <name type="common">Bagworm moth</name>
    <name type="synonym">Eumeta japonica</name>
    <dbReference type="NCBI Taxonomy" id="151549"/>
    <lineage>
        <taxon>Eukaryota</taxon>
        <taxon>Metazoa</taxon>
        <taxon>Ecdysozoa</taxon>
        <taxon>Arthropoda</taxon>
        <taxon>Hexapoda</taxon>
        <taxon>Insecta</taxon>
        <taxon>Pterygota</taxon>
        <taxon>Neoptera</taxon>
        <taxon>Endopterygota</taxon>
        <taxon>Lepidoptera</taxon>
        <taxon>Glossata</taxon>
        <taxon>Ditrysia</taxon>
        <taxon>Tineoidea</taxon>
        <taxon>Psychidae</taxon>
        <taxon>Oiketicinae</taxon>
        <taxon>Eumeta</taxon>
    </lineage>
</organism>
<comment type="caution">
    <text evidence="1">The sequence shown here is derived from an EMBL/GenBank/DDBJ whole genome shotgun (WGS) entry which is preliminary data.</text>
</comment>
<dbReference type="AlphaFoldDB" id="A0A4C1WZX0"/>
<dbReference type="Proteomes" id="UP000299102">
    <property type="component" value="Unassembled WGS sequence"/>
</dbReference>
<evidence type="ECO:0000313" key="1">
    <source>
        <dbReference type="EMBL" id="GBP57048.1"/>
    </source>
</evidence>
<protein>
    <submittedName>
        <fullName evidence="1">Uncharacterized protein</fullName>
    </submittedName>
</protein>
<sequence>MKDLVQIWSRVTGRQYAAVDTAEDRGRELGELAGERPAAARRRVDVDAATLESNAVECEALNSRFDQEDFAGRREAIISRLFERRRKGQLARQPKLIVRNDFYRRSSKPRTRTNDARERHRERRRRLSAVNRDWKFLIVNITTIMIGGRNSKKKSTKGSGSGVRAFGVTHPRSAVGCNAKAQYAQCNLLGVNARDIRRGFRA</sequence>
<accession>A0A4C1WZX0</accession>